<comment type="catalytic activity">
    <reaction evidence="1">
        <text>L-cysteine + L-glutamate + ATP = gamma-L-glutamyl-L-cysteine + ADP + phosphate + H(+)</text>
        <dbReference type="Rhea" id="RHEA:13285"/>
        <dbReference type="ChEBI" id="CHEBI:15378"/>
        <dbReference type="ChEBI" id="CHEBI:29985"/>
        <dbReference type="ChEBI" id="CHEBI:30616"/>
        <dbReference type="ChEBI" id="CHEBI:35235"/>
        <dbReference type="ChEBI" id="CHEBI:43474"/>
        <dbReference type="ChEBI" id="CHEBI:58173"/>
        <dbReference type="ChEBI" id="CHEBI:456216"/>
        <dbReference type="EC" id="6.3.2.2"/>
    </reaction>
</comment>
<dbReference type="Proteomes" id="UP000030466">
    <property type="component" value="Unassembled WGS sequence"/>
</dbReference>
<keyword evidence="3" id="KW-1185">Reference proteome</keyword>
<proteinExistence type="predicted"/>
<name>A0A0A6VR37_KOCRO</name>
<evidence type="ECO:0000256" key="1">
    <source>
        <dbReference type="ARBA" id="ARBA00048819"/>
    </source>
</evidence>
<organism evidence="2 3">
    <name type="scientific">Kocuria rosea subsp. polaris</name>
    <dbReference type="NCBI Taxonomy" id="136273"/>
    <lineage>
        <taxon>Bacteria</taxon>
        <taxon>Bacillati</taxon>
        <taxon>Actinomycetota</taxon>
        <taxon>Actinomycetes</taxon>
        <taxon>Micrococcales</taxon>
        <taxon>Micrococcaceae</taxon>
        <taxon>Kocuria</taxon>
    </lineage>
</organism>
<sequence length="493" mass="55629">MGEEVSSRSYTREQRQRYREKVRADLDVFEQMLARASFEFDRPMTGLEIELNLVDGSFDPHFHNDEVLAAIADPGYQTELARYNIELNVPPRPLPGRAALELEEDLRASLNAADAAARGVGSRIVTIGILPTLRPEHYEQEWISDNNRYTALNDSIFVARGEDIRLEIEGPTGERVDTWCDSIAPESACTSVQLHLQVAPAQFAAHWNAAQALSAPQIALGANSPFFYGRRLHAETRIALFTQATDTRPVELKNQGVRPRVFFGERWITSIFDLFEENVRWFPALLAESSEEDPAAKLRAGIAPDLSELRLHNGTVYRWNRPIYDVVGGRPHLRVENRVLPAGPTITDVMANAAFYYGAARVLARQERPVWTRMSFPACAENFTRAARDGIDARLYWPGYGEVSADELVLRHLLPLAHQGLEEWGVAPEVRERYLGIIEGRCVSGVNGAVWQTRAVEHFERHGADRPTALRRMLEAYAEHMDENEPVHTWSVP</sequence>
<dbReference type="RefSeq" id="WP_017832312.1">
    <property type="nucleotide sequence ID" value="NZ_JSUH01000012.1"/>
</dbReference>
<dbReference type="Pfam" id="PF04107">
    <property type="entry name" value="GCS2"/>
    <property type="match status" value="1"/>
</dbReference>
<accession>A0A0A6VR37</accession>
<dbReference type="PANTHER" id="PTHR36510">
    <property type="entry name" value="GLUTAMATE--CYSTEINE LIGASE 2-RELATED"/>
    <property type="match status" value="1"/>
</dbReference>
<comment type="caution">
    <text evidence="2">The sequence shown here is derived from an EMBL/GenBank/DDBJ whole genome shotgun (WGS) entry which is preliminary data.</text>
</comment>
<dbReference type="InterPro" id="IPR006336">
    <property type="entry name" value="GCS2"/>
</dbReference>
<evidence type="ECO:0000313" key="3">
    <source>
        <dbReference type="Proteomes" id="UP000030466"/>
    </source>
</evidence>
<dbReference type="EMBL" id="JSUH01000012">
    <property type="protein sequence ID" value="KHD96793.1"/>
    <property type="molecule type" value="Genomic_DNA"/>
</dbReference>
<dbReference type="SUPFAM" id="SSF55931">
    <property type="entry name" value="Glutamine synthetase/guanido kinase"/>
    <property type="match status" value="1"/>
</dbReference>
<gene>
    <name evidence="2" type="ORF">GY22_13120</name>
</gene>
<dbReference type="GO" id="GO:0016879">
    <property type="term" value="F:ligase activity, forming carbon-nitrogen bonds"/>
    <property type="evidence" value="ECO:0007669"/>
    <property type="project" value="TreeGrafter"/>
</dbReference>
<dbReference type="PANTHER" id="PTHR36510:SF3">
    <property type="entry name" value="CONSERVED PROTEIN"/>
    <property type="match status" value="1"/>
</dbReference>
<dbReference type="AlphaFoldDB" id="A0A0A6VR37"/>
<dbReference type="InterPro" id="IPR016602">
    <property type="entry name" value="UCP012666"/>
</dbReference>
<dbReference type="Gene3D" id="3.30.590.20">
    <property type="match status" value="1"/>
</dbReference>
<reference evidence="2 3" key="1">
    <citation type="journal article" date="2003" name="Int. J. Syst. Evol. Microbiol.">
        <title>Kocuria polaris sp. nov., an orange-pigmented psychrophilic bacterium isolated from an Antarctic cyanobacterial mat sample.</title>
        <authorList>
            <person name="Reddy G.S."/>
            <person name="Prakash J.S."/>
            <person name="Prabahar V."/>
            <person name="Matsumoto G.I."/>
            <person name="Stackebrandt E."/>
            <person name="Shivaji S."/>
        </authorList>
    </citation>
    <scope>NUCLEOTIDE SEQUENCE [LARGE SCALE GENOMIC DNA]</scope>
    <source>
        <strain evidence="2 3">CMS 76or</strain>
    </source>
</reference>
<dbReference type="OrthoDB" id="240589at2"/>
<dbReference type="InterPro" id="IPR050141">
    <property type="entry name" value="GCL_type2/YbdK_subfam"/>
</dbReference>
<protein>
    <submittedName>
        <fullName evidence="2">Glutamate--cysteine ligase</fullName>
    </submittedName>
</protein>
<evidence type="ECO:0000313" key="2">
    <source>
        <dbReference type="EMBL" id="KHD96793.1"/>
    </source>
</evidence>
<keyword evidence="2" id="KW-0436">Ligase</keyword>
<dbReference type="InterPro" id="IPR014746">
    <property type="entry name" value="Gln_synth/guanido_kin_cat_dom"/>
</dbReference>
<dbReference type="PIRSF" id="PIRSF012666">
    <property type="entry name" value="UCP012666"/>
    <property type="match status" value="1"/>
</dbReference>